<dbReference type="OrthoDB" id="9804920at2"/>
<dbReference type="InterPro" id="IPR032466">
    <property type="entry name" value="Metal_Hydrolase"/>
</dbReference>
<dbReference type="RefSeq" id="WP_132325880.1">
    <property type="nucleotide sequence ID" value="NZ_FWZT01000036.1"/>
</dbReference>
<dbReference type="CDD" id="cd01301">
    <property type="entry name" value="rDP_like"/>
    <property type="match status" value="1"/>
</dbReference>
<dbReference type="PROSITE" id="PS51365">
    <property type="entry name" value="RENAL_DIPEPTIDASE_2"/>
    <property type="match status" value="1"/>
</dbReference>
<feature type="chain" id="PRO_5012328392" evidence="1">
    <location>
        <begin position="19"/>
        <end position="403"/>
    </location>
</feature>
<protein>
    <submittedName>
        <fullName evidence="2">Membrane dipeptidase</fullName>
    </submittedName>
</protein>
<sequence>MRLTHTVLTLLSLSLTLACTSPRPSTNWVVDGHNDLPWALRSKNVKLEDIDLRETQKDFHTDLKRLKDGNVGLQLWSAYVPASTAEKKTALNTTLEQIDLIHRMVEHYPESLAMVGTSQEAEQAIAEGKIASMIGVEGGYSIEGSLAHLRTLYRLGVRYMTLTHSKTIFWADSATDVAQHHGLTDFGKSVIEEMNRLGMLVDISHVSVATMKDALAVTKAPVIASHSSAYALAEHPRNIPDDVLKQIASNRGIVMINFFSGYIVPEAAAVLRKYEVERFKLRMKHQDDKAYQAAIKQFFKENPMKPGTVKDVADHVDHIVKIAGVEYVGLGSDFDGVGTLPKDLDDVSKFPNLDKELERRGYSREDREKIFHSNFLRVLREAEQVASQMKVESTKPQVAANPS</sequence>
<keyword evidence="3" id="KW-1185">Reference proteome</keyword>
<dbReference type="PANTHER" id="PTHR10443">
    <property type="entry name" value="MICROSOMAL DIPEPTIDASE"/>
    <property type="match status" value="1"/>
</dbReference>
<evidence type="ECO:0000313" key="3">
    <source>
        <dbReference type="Proteomes" id="UP000192907"/>
    </source>
</evidence>
<keyword evidence="1" id="KW-0732">Signal</keyword>
<dbReference type="InterPro" id="IPR008257">
    <property type="entry name" value="Pept_M19"/>
</dbReference>
<evidence type="ECO:0000256" key="1">
    <source>
        <dbReference type="SAM" id="SignalP"/>
    </source>
</evidence>
<dbReference type="PROSITE" id="PS51257">
    <property type="entry name" value="PROKAR_LIPOPROTEIN"/>
    <property type="match status" value="1"/>
</dbReference>
<organism evidence="2 3">
    <name type="scientific">Pseudobacteriovorax antillogorgiicola</name>
    <dbReference type="NCBI Taxonomy" id="1513793"/>
    <lineage>
        <taxon>Bacteria</taxon>
        <taxon>Pseudomonadati</taxon>
        <taxon>Bdellovibrionota</taxon>
        <taxon>Oligoflexia</taxon>
        <taxon>Oligoflexales</taxon>
        <taxon>Pseudobacteriovoracaceae</taxon>
        <taxon>Pseudobacteriovorax</taxon>
    </lineage>
</organism>
<dbReference type="STRING" id="1513793.SAMN06296036_13623"/>
<gene>
    <name evidence="2" type="ORF">SAMN06296036_13623</name>
</gene>
<reference evidence="3" key="1">
    <citation type="submission" date="2017-04" db="EMBL/GenBank/DDBJ databases">
        <authorList>
            <person name="Varghese N."/>
            <person name="Submissions S."/>
        </authorList>
    </citation>
    <scope>NUCLEOTIDE SEQUENCE [LARGE SCALE GENOMIC DNA]</scope>
    <source>
        <strain evidence="3">RKEM611</strain>
    </source>
</reference>
<dbReference type="AlphaFoldDB" id="A0A1Y6CVK9"/>
<proteinExistence type="predicted"/>
<name>A0A1Y6CVK9_9BACT</name>
<dbReference type="PANTHER" id="PTHR10443:SF12">
    <property type="entry name" value="DIPEPTIDASE"/>
    <property type="match status" value="1"/>
</dbReference>
<dbReference type="EMBL" id="FWZT01000036">
    <property type="protein sequence ID" value="SMF81179.1"/>
    <property type="molecule type" value="Genomic_DNA"/>
</dbReference>
<dbReference type="Pfam" id="PF01244">
    <property type="entry name" value="Peptidase_M19"/>
    <property type="match status" value="1"/>
</dbReference>
<feature type="signal peptide" evidence="1">
    <location>
        <begin position="1"/>
        <end position="18"/>
    </location>
</feature>
<dbReference type="GO" id="GO:0006508">
    <property type="term" value="P:proteolysis"/>
    <property type="evidence" value="ECO:0007669"/>
    <property type="project" value="InterPro"/>
</dbReference>
<dbReference type="Proteomes" id="UP000192907">
    <property type="component" value="Unassembled WGS sequence"/>
</dbReference>
<dbReference type="PROSITE" id="PS00869">
    <property type="entry name" value="RENAL_DIPEPTIDASE_1"/>
    <property type="match status" value="1"/>
</dbReference>
<evidence type="ECO:0000313" key="2">
    <source>
        <dbReference type="EMBL" id="SMF81179.1"/>
    </source>
</evidence>
<dbReference type="SUPFAM" id="SSF51556">
    <property type="entry name" value="Metallo-dependent hydrolases"/>
    <property type="match status" value="1"/>
</dbReference>
<dbReference type="Gene3D" id="3.20.20.140">
    <property type="entry name" value="Metal-dependent hydrolases"/>
    <property type="match status" value="1"/>
</dbReference>
<accession>A0A1Y6CVK9</accession>
<dbReference type="GO" id="GO:0070573">
    <property type="term" value="F:metallodipeptidase activity"/>
    <property type="evidence" value="ECO:0007669"/>
    <property type="project" value="InterPro"/>
</dbReference>
<dbReference type="InterPro" id="IPR000180">
    <property type="entry name" value="Dipep_AS"/>
</dbReference>